<protein>
    <submittedName>
        <fullName evidence="17">Probable leucine-rich repeat receptor-like protein kinase At1g68400</fullName>
    </submittedName>
</protein>
<organism evidence="16 17">
    <name type="scientific">Punica granatum</name>
    <name type="common">Pomegranate</name>
    <dbReference type="NCBI Taxonomy" id="22663"/>
    <lineage>
        <taxon>Eukaryota</taxon>
        <taxon>Viridiplantae</taxon>
        <taxon>Streptophyta</taxon>
        <taxon>Embryophyta</taxon>
        <taxon>Tracheophyta</taxon>
        <taxon>Spermatophyta</taxon>
        <taxon>Magnoliopsida</taxon>
        <taxon>eudicotyledons</taxon>
        <taxon>Gunneridae</taxon>
        <taxon>Pentapetalae</taxon>
        <taxon>rosids</taxon>
        <taxon>malvids</taxon>
        <taxon>Myrtales</taxon>
        <taxon>Lythraceae</taxon>
        <taxon>Punica</taxon>
    </lineage>
</organism>
<keyword evidence="7 11" id="KW-0067">ATP-binding</keyword>
<dbReference type="InterPro" id="IPR017441">
    <property type="entry name" value="Protein_kinase_ATP_BS"/>
</dbReference>
<feature type="signal peptide" evidence="14">
    <location>
        <begin position="1"/>
        <end position="23"/>
    </location>
</feature>
<evidence type="ECO:0000256" key="13">
    <source>
        <dbReference type="SAM" id="Phobius"/>
    </source>
</evidence>
<dbReference type="PANTHER" id="PTHR48007">
    <property type="entry name" value="LEUCINE-RICH REPEAT RECEPTOR-LIKE PROTEIN KINASE PXC1"/>
    <property type="match status" value="1"/>
</dbReference>
<dbReference type="Gene3D" id="1.10.510.10">
    <property type="entry name" value="Transferase(Phosphotransferase) domain 1"/>
    <property type="match status" value="1"/>
</dbReference>
<keyword evidence="5" id="KW-0677">Repeat</keyword>
<dbReference type="RefSeq" id="XP_031399322.1">
    <property type="nucleotide sequence ID" value="XM_031543462.1"/>
</dbReference>
<evidence type="ECO:0000313" key="16">
    <source>
        <dbReference type="Proteomes" id="UP000515151"/>
    </source>
</evidence>
<dbReference type="SUPFAM" id="SSF52058">
    <property type="entry name" value="L domain-like"/>
    <property type="match status" value="1"/>
</dbReference>
<dbReference type="GeneID" id="116209781"/>
<evidence type="ECO:0000313" key="17">
    <source>
        <dbReference type="RefSeq" id="XP_031399322.1"/>
    </source>
</evidence>
<dbReference type="InterPro" id="IPR001245">
    <property type="entry name" value="Ser-Thr/Tyr_kinase_cat_dom"/>
</dbReference>
<name>A0A6P8DPI2_PUNGR</name>
<keyword evidence="16" id="KW-1185">Reference proteome</keyword>
<dbReference type="CDD" id="cd14066">
    <property type="entry name" value="STKc_IRAK"/>
    <property type="match status" value="1"/>
</dbReference>
<dbReference type="FunFam" id="3.30.200.20:FF:000307">
    <property type="entry name" value="pollen receptor-like kinase 1"/>
    <property type="match status" value="1"/>
</dbReference>
<evidence type="ECO:0000256" key="9">
    <source>
        <dbReference type="ARBA" id="ARBA00023136"/>
    </source>
</evidence>
<dbReference type="AlphaFoldDB" id="A0A6P8DPI2"/>
<dbReference type="Pfam" id="PF08263">
    <property type="entry name" value="LRRNT_2"/>
    <property type="match status" value="1"/>
</dbReference>
<dbReference type="Proteomes" id="UP000515151">
    <property type="component" value="Chromosome 6"/>
</dbReference>
<proteinExistence type="predicted"/>
<keyword evidence="3 13" id="KW-0812">Transmembrane</keyword>
<evidence type="ECO:0000256" key="1">
    <source>
        <dbReference type="ARBA" id="ARBA00004370"/>
    </source>
</evidence>
<dbReference type="GO" id="GO:0005524">
    <property type="term" value="F:ATP binding"/>
    <property type="evidence" value="ECO:0007669"/>
    <property type="project" value="UniProtKB-UniRule"/>
</dbReference>
<feature type="binding site" evidence="11">
    <location>
        <position position="395"/>
    </location>
    <ligand>
        <name>ATP</name>
        <dbReference type="ChEBI" id="CHEBI:30616"/>
    </ligand>
</feature>
<evidence type="ECO:0000256" key="2">
    <source>
        <dbReference type="ARBA" id="ARBA00022614"/>
    </source>
</evidence>
<dbReference type="InterPro" id="IPR046959">
    <property type="entry name" value="PRK1-6/SRF4-like"/>
</dbReference>
<gene>
    <name evidence="17" type="primary">LOC116209781</name>
</gene>
<feature type="domain" description="Protein kinase" evidence="15">
    <location>
        <begin position="367"/>
        <end position="658"/>
    </location>
</feature>
<evidence type="ECO:0000256" key="3">
    <source>
        <dbReference type="ARBA" id="ARBA00022692"/>
    </source>
</evidence>
<evidence type="ECO:0000256" key="12">
    <source>
        <dbReference type="SAM" id="MobiDB-lite"/>
    </source>
</evidence>
<feature type="region of interest" description="Disordered" evidence="12">
    <location>
        <begin position="233"/>
        <end position="276"/>
    </location>
</feature>
<dbReference type="GO" id="GO:0016020">
    <property type="term" value="C:membrane"/>
    <property type="evidence" value="ECO:0007669"/>
    <property type="project" value="UniProtKB-SubCell"/>
</dbReference>
<dbReference type="OrthoDB" id="4062651at2759"/>
<keyword evidence="9 13" id="KW-0472">Membrane</keyword>
<evidence type="ECO:0000256" key="8">
    <source>
        <dbReference type="ARBA" id="ARBA00022989"/>
    </source>
</evidence>
<keyword evidence="10" id="KW-0325">Glycoprotein</keyword>
<evidence type="ECO:0000259" key="15">
    <source>
        <dbReference type="PROSITE" id="PS50011"/>
    </source>
</evidence>
<comment type="subcellular location">
    <subcellularLocation>
        <location evidence="1">Membrane</location>
    </subcellularLocation>
</comment>
<sequence length="676" mass="73272">MAIPIFAHRVLLLLLLLYCSSLGASTTHPDLEPLLAFRDSSDAANEKLWDWNSTGVSPCSWSGVSCSRNRVSRLVLEDLDLSGSIQPLTGLTQLRVLSLKHNRLSGPIPDLSNLTALKLLFLSDNGFSGKFPPSVLSLIHLYRLDLSHNNLSGEVPPTLNHLTHLLTLRLDGNRFSGPITGLVLPTLQEFNVSGNRLQGEIPKSLSAFPESAFSQNTGLCGSPLQSCNGIVGDPSEGPGSNGEVASPLMPGAGPSIVSSSPSSIPGSTNPALSGNPHRRARMKPVALIAIIVGDAIVLAVISLLLYCYFWRNYMGKIGGEGQKGSKLMESEKIVYSSSPYPTQAGYERGRMVFFEGERRFELEDLLRASAEMLGKGGFGTAYKAVLDDGGVVAVKRLKDASVGGKREFEQHMEILGRLRHPNLVNLRAYYFAREEKLLVYDYMANGSLFWLLHGNRGIGRTPLDWTTRLKIAAGAARGLAFIHGSCKSLKLIHGNVKSTNVLIDQLGNARVSDYGLSIFGPPTSAGTRSNGYRAPEAALDHRKLTQKSDVYAFGVVLLELLTGKCPSIVDHGNGAEYSGGVVDLPRWVQSVVREEWTAEVFDLELMRYKDIEEEMVGLLQIAMACTSASPDQRPKMCHVVRMIEEMRGVDVSPCHENVDSVSESPALSEGACGVSQ</sequence>
<accession>A0A6P8DPI2</accession>
<reference evidence="17" key="2">
    <citation type="submission" date="2025-08" db="UniProtKB">
        <authorList>
            <consortium name="RefSeq"/>
        </authorList>
    </citation>
    <scope>IDENTIFICATION</scope>
    <source>
        <tissue evidence="17">Leaf</tissue>
    </source>
</reference>
<dbReference type="FunFam" id="1.10.510.10:FF:000095">
    <property type="entry name" value="protein STRUBBELIG-RECEPTOR FAMILY 8"/>
    <property type="match status" value="1"/>
</dbReference>
<dbReference type="PROSITE" id="PS00107">
    <property type="entry name" value="PROTEIN_KINASE_ATP"/>
    <property type="match status" value="1"/>
</dbReference>
<keyword evidence="4 14" id="KW-0732">Signal</keyword>
<dbReference type="Gene3D" id="3.30.200.20">
    <property type="entry name" value="Phosphorylase Kinase, domain 1"/>
    <property type="match status" value="1"/>
</dbReference>
<evidence type="ECO:0000256" key="14">
    <source>
        <dbReference type="SAM" id="SignalP"/>
    </source>
</evidence>
<dbReference type="Pfam" id="PF07714">
    <property type="entry name" value="PK_Tyr_Ser-Thr"/>
    <property type="match status" value="1"/>
</dbReference>
<keyword evidence="6 11" id="KW-0547">Nucleotide-binding</keyword>
<dbReference type="InterPro" id="IPR032675">
    <property type="entry name" value="LRR_dom_sf"/>
</dbReference>
<dbReference type="InterPro" id="IPR011009">
    <property type="entry name" value="Kinase-like_dom_sf"/>
</dbReference>
<feature type="chain" id="PRO_5028474716" evidence="14">
    <location>
        <begin position="24"/>
        <end position="676"/>
    </location>
</feature>
<dbReference type="InterPro" id="IPR001611">
    <property type="entry name" value="Leu-rich_rpt"/>
</dbReference>
<dbReference type="InterPro" id="IPR013210">
    <property type="entry name" value="LRR_N_plant-typ"/>
</dbReference>
<dbReference type="InterPro" id="IPR000719">
    <property type="entry name" value="Prot_kinase_dom"/>
</dbReference>
<evidence type="ECO:0000256" key="10">
    <source>
        <dbReference type="ARBA" id="ARBA00023180"/>
    </source>
</evidence>
<dbReference type="Gene3D" id="3.80.10.10">
    <property type="entry name" value="Ribonuclease Inhibitor"/>
    <property type="match status" value="2"/>
</dbReference>
<dbReference type="PANTHER" id="PTHR48007:SF9">
    <property type="entry name" value="PROTEIN KINASE DOMAIN-CONTAINING PROTEIN"/>
    <property type="match status" value="1"/>
</dbReference>
<keyword evidence="8 13" id="KW-1133">Transmembrane helix</keyword>
<dbReference type="GO" id="GO:0004672">
    <property type="term" value="F:protein kinase activity"/>
    <property type="evidence" value="ECO:0007669"/>
    <property type="project" value="InterPro"/>
</dbReference>
<evidence type="ECO:0000256" key="4">
    <source>
        <dbReference type="ARBA" id="ARBA00022729"/>
    </source>
</evidence>
<dbReference type="PROSITE" id="PS51450">
    <property type="entry name" value="LRR"/>
    <property type="match status" value="1"/>
</dbReference>
<keyword evidence="2" id="KW-0433">Leucine-rich repeat</keyword>
<reference evidence="16" key="1">
    <citation type="journal article" date="2020" name="Plant Biotechnol. J.">
        <title>The pomegranate (Punica granatum L.) draft genome dissects genetic divergence between soft- and hard-seeded cultivars.</title>
        <authorList>
            <person name="Luo X."/>
            <person name="Li H."/>
            <person name="Wu Z."/>
            <person name="Yao W."/>
            <person name="Zhao P."/>
            <person name="Cao D."/>
            <person name="Yu H."/>
            <person name="Li K."/>
            <person name="Poudel K."/>
            <person name="Zhao D."/>
            <person name="Zhang F."/>
            <person name="Xia X."/>
            <person name="Chen L."/>
            <person name="Wang Q."/>
            <person name="Jing D."/>
            <person name="Cao S."/>
        </authorList>
    </citation>
    <scope>NUCLEOTIDE SEQUENCE [LARGE SCALE GENOMIC DNA]</scope>
    <source>
        <strain evidence="16">cv. Tunisia</strain>
    </source>
</reference>
<feature type="compositionally biased region" description="Low complexity" evidence="12">
    <location>
        <begin position="250"/>
        <end position="267"/>
    </location>
</feature>
<evidence type="ECO:0000256" key="11">
    <source>
        <dbReference type="PROSITE-ProRule" id="PRU10141"/>
    </source>
</evidence>
<feature type="transmembrane region" description="Helical" evidence="13">
    <location>
        <begin position="285"/>
        <end position="309"/>
    </location>
</feature>
<evidence type="ECO:0000256" key="5">
    <source>
        <dbReference type="ARBA" id="ARBA00022737"/>
    </source>
</evidence>
<dbReference type="SUPFAM" id="SSF56112">
    <property type="entry name" value="Protein kinase-like (PK-like)"/>
    <property type="match status" value="1"/>
</dbReference>
<evidence type="ECO:0000256" key="7">
    <source>
        <dbReference type="ARBA" id="ARBA00022840"/>
    </source>
</evidence>
<dbReference type="FunFam" id="3.80.10.10:FF:000400">
    <property type="entry name" value="Nuclear pore complex protein NUP107"/>
    <property type="match status" value="1"/>
</dbReference>
<dbReference type="PROSITE" id="PS50011">
    <property type="entry name" value="PROTEIN_KINASE_DOM"/>
    <property type="match status" value="1"/>
</dbReference>
<dbReference type="Pfam" id="PF00560">
    <property type="entry name" value="LRR_1"/>
    <property type="match status" value="3"/>
</dbReference>
<evidence type="ECO:0000256" key="6">
    <source>
        <dbReference type="ARBA" id="ARBA00022741"/>
    </source>
</evidence>